<gene>
    <name evidence="1" type="ORF">Amon02_001191300</name>
</gene>
<evidence type="ECO:0000313" key="2">
    <source>
        <dbReference type="Proteomes" id="UP001165064"/>
    </source>
</evidence>
<protein>
    <submittedName>
        <fullName evidence="1">Unnamed protein product</fullName>
    </submittedName>
</protein>
<organism evidence="1 2">
    <name type="scientific">Ambrosiozyma monospora</name>
    <name type="common">Yeast</name>
    <name type="synonym">Endomycopsis monosporus</name>
    <dbReference type="NCBI Taxonomy" id="43982"/>
    <lineage>
        <taxon>Eukaryota</taxon>
        <taxon>Fungi</taxon>
        <taxon>Dikarya</taxon>
        <taxon>Ascomycota</taxon>
        <taxon>Saccharomycotina</taxon>
        <taxon>Pichiomycetes</taxon>
        <taxon>Pichiales</taxon>
        <taxon>Pichiaceae</taxon>
        <taxon>Ambrosiozyma</taxon>
    </lineage>
</organism>
<sequence length="236" mass="26913">MISRRETSCLAIKKNKPVPEPSDEIVSYVKEKKLPTYKEKPIPFLYKKKSLLTTGIEEVGEYNQKIKEEQAKYPDGFEKTGTVFIEFATELECQRAYQGVPYAKELRLSRRFTDIPPSDIVWENAGSGFAVRKSKYAIAAAVLTLTIIFWSIPVAFVGFVSNIDHLTEKVHFLRFINNMPSSLMGIITGLLPTVLLAVLMSLLPPFIRKMGKIGGCMSVQATEQWCQQWYFAFQYY</sequence>
<comment type="caution">
    <text evidence="1">The sequence shown here is derived from an EMBL/GenBank/DDBJ whole genome shotgun (WGS) entry which is preliminary data.</text>
</comment>
<proteinExistence type="predicted"/>
<name>A0ACB5U8E2_AMBMO</name>
<reference evidence="1" key="1">
    <citation type="submission" date="2023-04" db="EMBL/GenBank/DDBJ databases">
        <title>Ambrosiozyma monospora NBRC 10751.</title>
        <authorList>
            <person name="Ichikawa N."/>
            <person name="Sato H."/>
            <person name="Tonouchi N."/>
        </authorList>
    </citation>
    <scope>NUCLEOTIDE SEQUENCE</scope>
    <source>
        <strain evidence="1">NBRC 10751</strain>
    </source>
</reference>
<dbReference type="Proteomes" id="UP001165064">
    <property type="component" value="Unassembled WGS sequence"/>
</dbReference>
<dbReference type="EMBL" id="BSXS01013272">
    <property type="protein sequence ID" value="GMF03794.1"/>
    <property type="molecule type" value="Genomic_DNA"/>
</dbReference>
<accession>A0ACB5U8E2</accession>
<keyword evidence="2" id="KW-1185">Reference proteome</keyword>
<evidence type="ECO:0000313" key="1">
    <source>
        <dbReference type="EMBL" id="GMF03794.1"/>
    </source>
</evidence>